<protein>
    <submittedName>
        <fullName evidence="1">Uncharacterized protein</fullName>
    </submittedName>
</protein>
<name>A0A1B7N2L3_9AGAM</name>
<dbReference type="InParanoid" id="A0A1B7N2L3"/>
<sequence>MLHCFRDTPLFKALGRLRNELNLFGGKRAHTPSYQYFDKHSGFIDAKGIPRTHGRVAFKTVINAAI</sequence>
<dbReference type="AlphaFoldDB" id="A0A1B7N2L3"/>
<accession>A0A1B7N2L3</accession>
<dbReference type="EMBL" id="KV448263">
    <property type="protein sequence ID" value="OAX39086.1"/>
    <property type="molecule type" value="Genomic_DNA"/>
</dbReference>
<reference evidence="1 2" key="1">
    <citation type="submission" date="2016-06" db="EMBL/GenBank/DDBJ databases">
        <title>Comparative genomics of the ectomycorrhizal sister species Rhizopogon vinicolor and Rhizopogon vesiculosus (Basidiomycota: Boletales) reveals a divergence of the mating type B locus.</title>
        <authorList>
            <consortium name="DOE Joint Genome Institute"/>
            <person name="Mujic A.B."/>
            <person name="Kuo A."/>
            <person name="Tritt A."/>
            <person name="Lipzen A."/>
            <person name="Chen C."/>
            <person name="Johnson J."/>
            <person name="Sharma A."/>
            <person name="Barry K."/>
            <person name="Grigoriev I.V."/>
            <person name="Spatafora J.W."/>
        </authorList>
    </citation>
    <scope>NUCLEOTIDE SEQUENCE [LARGE SCALE GENOMIC DNA]</scope>
    <source>
        <strain evidence="1 2">AM-OR11-026</strain>
    </source>
</reference>
<gene>
    <name evidence="1" type="ORF">K503DRAFT_769819</name>
</gene>
<keyword evidence="2" id="KW-1185">Reference proteome</keyword>
<evidence type="ECO:0000313" key="2">
    <source>
        <dbReference type="Proteomes" id="UP000092154"/>
    </source>
</evidence>
<evidence type="ECO:0000313" key="1">
    <source>
        <dbReference type="EMBL" id="OAX39086.1"/>
    </source>
</evidence>
<proteinExistence type="predicted"/>
<organism evidence="1 2">
    <name type="scientific">Rhizopogon vinicolor AM-OR11-026</name>
    <dbReference type="NCBI Taxonomy" id="1314800"/>
    <lineage>
        <taxon>Eukaryota</taxon>
        <taxon>Fungi</taxon>
        <taxon>Dikarya</taxon>
        <taxon>Basidiomycota</taxon>
        <taxon>Agaricomycotina</taxon>
        <taxon>Agaricomycetes</taxon>
        <taxon>Agaricomycetidae</taxon>
        <taxon>Boletales</taxon>
        <taxon>Suillineae</taxon>
        <taxon>Rhizopogonaceae</taxon>
        <taxon>Rhizopogon</taxon>
    </lineage>
</organism>
<dbReference type="Proteomes" id="UP000092154">
    <property type="component" value="Unassembled WGS sequence"/>
</dbReference>